<gene>
    <name evidence="2" type="ORF">E4P82_17530</name>
</gene>
<dbReference type="SUPFAM" id="SSF55811">
    <property type="entry name" value="Nudix"/>
    <property type="match status" value="1"/>
</dbReference>
<dbReference type="Pfam" id="PF00293">
    <property type="entry name" value="NUDIX"/>
    <property type="match status" value="1"/>
</dbReference>
<dbReference type="InterPro" id="IPR036390">
    <property type="entry name" value="WH_DNA-bd_sf"/>
</dbReference>
<accession>A0ABX1TSB9</accession>
<dbReference type="InterPro" id="IPR054105">
    <property type="entry name" value="WHD_NrtR"/>
</dbReference>
<name>A0ABX1TSB9_9GAMM</name>
<dbReference type="Pfam" id="PF21906">
    <property type="entry name" value="WHD_NrtR"/>
    <property type="match status" value="1"/>
</dbReference>
<dbReference type="Gene3D" id="1.10.10.10">
    <property type="entry name" value="Winged helix-like DNA-binding domain superfamily/Winged helix DNA-binding domain"/>
    <property type="match status" value="1"/>
</dbReference>
<sequence>MKTPMNSPTASLPTLTTDIVPFAIRGERLEVLLARQTTGWGLPGGPVGVDEDLDAAARRQLAEQTGLSDVYLEQLYTFGRPDRNPARRMVAVAYFALIPIASGSAGVPAAGDAARWAAVDEPPPLVLDHGEIVAVARRRLAAKLLYSTIALQLMPERFTLSELQAVHEIILGEPLDKRNFRKRVLAMDRIEATGELARHGGRRPARLYRALHPGQVELIK</sequence>
<evidence type="ECO:0000313" key="3">
    <source>
        <dbReference type="Proteomes" id="UP000760480"/>
    </source>
</evidence>
<organism evidence="2 3">
    <name type="scientific">Candidatus Competibacter phosphatis</name>
    <dbReference type="NCBI Taxonomy" id="221280"/>
    <lineage>
        <taxon>Bacteria</taxon>
        <taxon>Pseudomonadati</taxon>
        <taxon>Pseudomonadota</taxon>
        <taxon>Gammaproteobacteria</taxon>
        <taxon>Candidatus Competibacteraceae</taxon>
        <taxon>Candidatus Competibacter</taxon>
    </lineage>
</organism>
<evidence type="ECO:0000259" key="1">
    <source>
        <dbReference type="PROSITE" id="PS51462"/>
    </source>
</evidence>
<keyword evidence="3" id="KW-1185">Reference proteome</keyword>
<feature type="domain" description="Nudix hydrolase" evidence="1">
    <location>
        <begin position="12"/>
        <end position="141"/>
    </location>
</feature>
<dbReference type="PROSITE" id="PS51462">
    <property type="entry name" value="NUDIX"/>
    <property type="match status" value="1"/>
</dbReference>
<dbReference type="SUPFAM" id="SSF46785">
    <property type="entry name" value="Winged helix' DNA-binding domain"/>
    <property type="match status" value="1"/>
</dbReference>
<dbReference type="CDD" id="cd18873">
    <property type="entry name" value="NUDIX_NadM_like"/>
    <property type="match status" value="1"/>
</dbReference>
<reference evidence="2 3" key="1">
    <citation type="submission" date="2019-03" db="EMBL/GenBank/DDBJ databases">
        <title>Metabolic reconstructions from genomes of highly enriched 'Candidatus Accumulibacter' and 'Candidatus Competibacter' bioreactor populations.</title>
        <authorList>
            <person name="Annavajhala M.K."/>
            <person name="Welles L."/>
            <person name="Abbas B."/>
            <person name="Sorokin D."/>
            <person name="Park H."/>
            <person name="Van Loosdrecht M."/>
            <person name="Chandran K."/>
        </authorList>
    </citation>
    <scope>NUCLEOTIDE SEQUENCE [LARGE SCALE GENOMIC DNA]</scope>
    <source>
        <strain evidence="2 3">SBR_G</strain>
    </source>
</reference>
<dbReference type="Gene3D" id="3.90.79.10">
    <property type="entry name" value="Nucleoside Triphosphate Pyrophosphohydrolase"/>
    <property type="match status" value="1"/>
</dbReference>
<dbReference type="PANTHER" id="PTHR43736:SF4">
    <property type="entry name" value="SLR1690 PROTEIN"/>
    <property type="match status" value="1"/>
</dbReference>
<protein>
    <submittedName>
        <fullName evidence="2">NUDIX domain-containing protein</fullName>
    </submittedName>
</protein>
<dbReference type="EMBL" id="SPMZ01000065">
    <property type="protein sequence ID" value="NMQ20835.1"/>
    <property type="molecule type" value="Genomic_DNA"/>
</dbReference>
<dbReference type="InterPro" id="IPR000086">
    <property type="entry name" value="NUDIX_hydrolase_dom"/>
</dbReference>
<proteinExistence type="predicted"/>
<dbReference type="InterPro" id="IPR036388">
    <property type="entry name" value="WH-like_DNA-bd_sf"/>
</dbReference>
<comment type="caution">
    <text evidence="2">The sequence shown here is derived from an EMBL/GenBank/DDBJ whole genome shotgun (WGS) entry which is preliminary data.</text>
</comment>
<dbReference type="PANTHER" id="PTHR43736">
    <property type="entry name" value="ADP-RIBOSE PYROPHOSPHATASE"/>
    <property type="match status" value="1"/>
</dbReference>
<dbReference type="Proteomes" id="UP000760480">
    <property type="component" value="Unassembled WGS sequence"/>
</dbReference>
<evidence type="ECO:0000313" key="2">
    <source>
        <dbReference type="EMBL" id="NMQ20835.1"/>
    </source>
</evidence>
<dbReference type="InterPro" id="IPR015797">
    <property type="entry name" value="NUDIX_hydrolase-like_dom_sf"/>
</dbReference>